<protein>
    <submittedName>
        <fullName evidence="1">Uncharacterized protein</fullName>
    </submittedName>
</protein>
<evidence type="ECO:0000313" key="1">
    <source>
        <dbReference type="EMBL" id="AWX72562.1"/>
    </source>
</evidence>
<organism evidence="1 2">
    <name type="scientific">Bacillus velezensis</name>
    <dbReference type="NCBI Taxonomy" id="492670"/>
    <lineage>
        <taxon>Bacteria</taxon>
        <taxon>Bacillati</taxon>
        <taxon>Bacillota</taxon>
        <taxon>Bacilli</taxon>
        <taxon>Bacillales</taxon>
        <taxon>Bacillaceae</taxon>
        <taxon>Bacillus</taxon>
        <taxon>Bacillus amyloliquefaciens group</taxon>
    </lineage>
</organism>
<proteinExistence type="predicted"/>
<reference evidence="1 2" key="1">
    <citation type="submission" date="2018-06" db="EMBL/GenBank/DDBJ databases">
        <title>Complete Genome Sequence of Bacillus velezensis DSYZ, a Plant Growth-Promoting Rhizobacterium with Antifungal Activity.</title>
        <authorList>
            <person name="Du B."/>
            <person name="Ding Y."/>
            <person name="Liu K."/>
            <person name="Yao L."/>
            <person name="Wang C."/>
            <person name="Li H."/>
            <person name="Liu H."/>
        </authorList>
    </citation>
    <scope>NUCLEOTIDE SEQUENCE [LARGE SCALE GENOMIC DNA]</scope>
    <source>
        <strain evidence="1 2">DSYZ</strain>
    </source>
</reference>
<name>A0ABC8D9H7_BACVE</name>
<accession>A0ABC8D9H7</accession>
<gene>
    <name evidence="1" type="ORF">BVDSYZ_11220</name>
</gene>
<dbReference type="AlphaFoldDB" id="A0ABC8D9H7"/>
<evidence type="ECO:0000313" key="2">
    <source>
        <dbReference type="Proteomes" id="UP000250069"/>
    </source>
</evidence>
<dbReference type="EMBL" id="CP030150">
    <property type="protein sequence ID" value="AWX72562.1"/>
    <property type="molecule type" value="Genomic_DNA"/>
</dbReference>
<dbReference type="RefSeq" id="WP_062623390.1">
    <property type="nucleotide sequence ID" value="NZ_CP015443.1"/>
</dbReference>
<dbReference type="Proteomes" id="UP000250069">
    <property type="component" value="Chromosome"/>
</dbReference>
<sequence>MKLIDIANKIDKSEQNRQWVDTDDIGYELGIDNVPCVEQDRLKCYWVGNWYCTDSYVGYRMYFFDDEPAAFSIQLGRKCEESFHWFTLELATKVREYLLSLNQEKELNISICDINEDIGDSYKLEFNEQILNFNRAKLNNEKVEILEKIKHTTCGIDTKVKIKLPDGEEKHVDISDLNFDFHITE</sequence>